<dbReference type="Pfam" id="PF00078">
    <property type="entry name" value="RVT_1"/>
    <property type="match status" value="1"/>
</dbReference>
<dbReference type="GO" id="GO:0071897">
    <property type="term" value="P:DNA biosynthetic process"/>
    <property type="evidence" value="ECO:0007669"/>
    <property type="project" value="UniProtKB-ARBA"/>
</dbReference>
<reference evidence="2 3" key="1">
    <citation type="journal article" date="2019" name="Commun. Biol.">
        <title>The bagworm genome reveals a unique fibroin gene that provides high tensile strength.</title>
        <authorList>
            <person name="Kono N."/>
            <person name="Nakamura H."/>
            <person name="Ohtoshi R."/>
            <person name="Tomita M."/>
            <person name="Numata K."/>
            <person name="Arakawa K."/>
        </authorList>
    </citation>
    <scope>NUCLEOTIDE SEQUENCE [LARGE SCALE GENOMIC DNA]</scope>
</reference>
<organism evidence="2 3">
    <name type="scientific">Eumeta variegata</name>
    <name type="common">Bagworm moth</name>
    <name type="synonym">Eumeta japonica</name>
    <dbReference type="NCBI Taxonomy" id="151549"/>
    <lineage>
        <taxon>Eukaryota</taxon>
        <taxon>Metazoa</taxon>
        <taxon>Ecdysozoa</taxon>
        <taxon>Arthropoda</taxon>
        <taxon>Hexapoda</taxon>
        <taxon>Insecta</taxon>
        <taxon>Pterygota</taxon>
        <taxon>Neoptera</taxon>
        <taxon>Endopterygota</taxon>
        <taxon>Lepidoptera</taxon>
        <taxon>Glossata</taxon>
        <taxon>Ditrysia</taxon>
        <taxon>Tineoidea</taxon>
        <taxon>Psychidae</taxon>
        <taxon>Oiketicinae</taxon>
        <taxon>Eumeta</taxon>
    </lineage>
</organism>
<evidence type="ECO:0000313" key="2">
    <source>
        <dbReference type="EMBL" id="GBP47522.1"/>
    </source>
</evidence>
<dbReference type="PANTHER" id="PTHR47027">
    <property type="entry name" value="REVERSE TRANSCRIPTASE DOMAIN-CONTAINING PROTEIN"/>
    <property type="match status" value="1"/>
</dbReference>
<comment type="caution">
    <text evidence="2">The sequence shown here is derived from an EMBL/GenBank/DDBJ whole genome shotgun (WGS) entry which is preliminary data.</text>
</comment>
<gene>
    <name evidence="2" type="ORF">EVAR_30611_1</name>
</gene>
<dbReference type="OrthoDB" id="425681at2759"/>
<sequence>MKKRRNNSKTSWIHVIRGVDGHLLNEENNVKERWKNYFESVFVREDTLADDNVTATEYMIDNGNECEIIMDEIMTALTHVDVGKAVRYKDFARDAEGLWRGVKQGCVTSLWLLNLFMASCLYDLQDSECELRIVDFSVKCFLYADDQVIPVSLACGLQDMVSKMNNSVKKRGIKVNVGKTKVMKFERGESTTECDILIEGEKVEQVKEFV</sequence>
<dbReference type="Proteomes" id="UP000299102">
    <property type="component" value="Unassembled WGS sequence"/>
</dbReference>
<dbReference type="AlphaFoldDB" id="A0A4C1WAI2"/>
<name>A0A4C1WAI2_EUMVA</name>
<proteinExistence type="predicted"/>
<keyword evidence="3" id="KW-1185">Reference proteome</keyword>
<accession>A0A4C1WAI2</accession>
<dbReference type="InterPro" id="IPR000477">
    <property type="entry name" value="RT_dom"/>
</dbReference>
<evidence type="ECO:0000313" key="3">
    <source>
        <dbReference type="Proteomes" id="UP000299102"/>
    </source>
</evidence>
<protein>
    <recommendedName>
        <fullName evidence="1">Reverse transcriptase domain-containing protein</fullName>
    </recommendedName>
</protein>
<evidence type="ECO:0000259" key="1">
    <source>
        <dbReference type="Pfam" id="PF00078"/>
    </source>
</evidence>
<dbReference type="EMBL" id="BGZK01000503">
    <property type="protein sequence ID" value="GBP47522.1"/>
    <property type="molecule type" value="Genomic_DNA"/>
</dbReference>
<dbReference type="PANTHER" id="PTHR47027:SF20">
    <property type="entry name" value="REVERSE TRANSCRIPTASE-LIKE PROTEIN WITH RNA-DIRECTED DNA POLYMERASE DOMAIN"/>
    <property type="match status" value="1"/>
</dbReference>
<dbReference type="SUPFAM" id="SSF56672">
    <property type="entry name" value="DNA/RNA polymerases"/>
    <property type="match status" value="1"/>
</dbReference>
<dbReference type="STRING" id="151549.A0A4C1WAI2"/>
<feature type="domain" description="Reverse transcriptase" evidence="1">
    <location>
        <begin position="94"/>
        <end position="184"/>
    </location>
</feature>
<dbReference type="InterPro" id="IPR043502">
    <property type="entry name" value="DNA/RNA_pol_sf"/>
</dbReference>